<evidence type="ECO:0000313" key="2">
    <source>
        <dbReference type="Proteomes" id="UP000005143"/>
    </source>
</evidence>
<keyword evidence="2" id="KW-1185">Reference proteome</keyword>
<dbReference type="PANTHER" id="PTHR34309">
    <property type="entry name" value="SLR1406 PROTEIN"/>
    <property type="match status" value="1"/>
</dbReference>
<dbReference type="RefSeq" id="WP_007569866.1">
    <property type="nucleotide sequence ID" value="NZ_AGUD01000006.1"/>
</dbReference>
<gene>
    <name evidence="1" type="ORF">PAI11_01840</name>
</gene>
<reference evidence="1 2" key="1">
    <citation type="journal article" date="2013" name="Biodegradation">
        <title>Quantitative proteomic analysis of ibuprofen-degrading Patulibacter sp. strain I11.</title>
        <authorList>
            <person name="Almeida B."/>
            <person name="Kjeldal H."/>
            <person name="Lolas I."/>
            <person name="Knudsen A.D."/>
            <person name="Carvalho G."/>
            <person name="Nielsen K.L."/>
            <person name="Barreto Crespo M.T."/>
            <person name="Stensballe A."/>
            <person name="Nielsen J.L."/>
        </authorList>
    </citation>
    <scope>NUCLEOTIDE SEQUENCE [LARGE SCALE GENOMIC DNA]</scope>
    <source>
        <strain evidence="1 2">I11</strain>
    </source>
</reference>
<dbReference type="EMBL" id="AGUD01000006">
    <property type="protein sequence ID" value="EHN12879.1"/>
    <property type="molecule type" value="Genomic_DNA"/>
</dbReference>
<evidence type="ECO:0008006" key="3">
    <source>
        <dbReference type="Google" id="ProtNLM"/>
    </source>
</evidence>
<dbReference type="Proteomes" id="UP000005143">
    <property type="component" value="Unassembled WGS sequence"/>
</dbReference>
<dbReference type="InterPro" id="IPR005624">
    <property type="entry name" value="PduO/GlcC-like"/>
</dbReference>
<name>H0E076_9ACTN</name>
<dbReference type="Gene3D" id="3.30.450.150">
    <property type="entry name" value="Haem-degrading domain"/>
    <property type="match status" value="1"/>
</dbReference>
<organism evidence="1 2">
    <name type="scientific">Patulibacter medicamentivorans</name>
    <dbReference type="NCBI Taxonomy" id="1097667"/>
    <lineage>
        <taxon>Bacteria</taxon>
        <taxon>Bacillati</taxon>
        <taxon>Actinomycetota</taxon>
        <taxon>Thermoleophilia</taxon>
        <taxon>Solirubrobacterales</taxon>
        <taxon>Patulibacteraceae</taxon>
        <taxon>Patulibacter</taxon>
    </lineage>
</organism>
<dbReference type="PANTHER" id="PTHR34309:SF1">
    <property type="entry name" value="PROTEIN GLCG"/>
    <property type="match status" value="1"/>
</dbReference>
<dbReference type="InterPro" id="IPR038084">
    <property type="entry name" value="PduO/GlcC-like_sf"/>
</dbReference>
<proteinExistence type="predicted"/>
<dbReference type="OrthoDB" id="9778896at2"/>
<protein>
    <recommendedName>
        <fullName evidence="3">Heme-binding protein</fullName>
    </recommendedName>
</protein>
<dbReference type="Pfam" id="PF03928">
    <property type="entry name" value="HbpS-like"/>
    <property type="match status" value="1"/>
</dbReference>
<dbReference type="AlphaFoldDB" id="H0E076"/>
<accession>H0E076</accession>
<dbReference type="InterPro" id="IPR052517">
    <property type="entry name" value="GlcG_carb_metab_protein"/>
</dbReference>
<comment type="caution">
    <text evidence="1">The sequence shown here is derived from an EMBL/GenBank/DDBJ whole genome shotgun (WGS) entry which is preliminary data.</text>
</comment>
<dbReference type="SUPFAM" id="SSF143744">
    <property type="entry name" value="GlcG-like"/>
    <property type="match status" value="1"/>
</dbReference>
<evidence type="ECO:0000313" key="1">
    <source>
        <dbReference type="EMBL" id="EHN12879.1"/>
    </source>
</evidence>
<sequence length="148" mass="14803">MTQDTTTTTFSQTQISEATARALVSRAVAVAERQGSPMAIAVCDTSGTPKAIARMDGASSLTYDIAIDKALTAAAFGLSTHEIKGFLDQDAGAANLSQVPRLTAVPGGYPLFADGALIGAVGVSGGHYSEDQAVAEGAIAELGLGSAG</sequence>